<evidence type="ECO:0000313" key="2">
    <source>
        <dbReference type="Proteomes" id="UP000189701"/>
    </source>
</evidence>
<dbReference type="PANTHER" id="PTHR46148">
    <property type="entry name" value="CHROMO DOMAIN-CONTAINING PROTEIN"/>
    <property type="match status" value="1"/>
</dbReference>
<dbReference type="eggNOG" id="KOG0017">
    <property type="taxonomic scope" value="Eukaryota"/>
</dbReference>
<accession>A0A1U7VAP2</accession>
<evidence type="ECO:0000259" key="1">
    <source>
        <dbReference type="Pfam" id="PF24626"/>
    </source>
</evidence>
<dbReference type="PANTHER" id="PTHR46148:SF60">
    <property type="entry name" value="CHROMO DOMAIN-CONTAINING PROTEIN"/>
    <property type="match status" value="1"/>
</dbReference>
<dbReference type="Pfam" id="PF24626">
    <property type="entry name" value="SH3_Tf2-1"/>
    <property type="match status" value="1"/>
</dbReference>
<feature type="domain" description="Tf2-1-like SH3-like" evidence="1">
    <location>
        <begin position="74"/>
        <end position="133"/>
    </location>
</feature>
<name>A0A1U7VAP2_NICSY</name>
<dbReference type="RefSeq" id="XP_009763438.1">
    <property type="nucleotide sequence ID" value="XM_009765136.1"/>
</dbReference>
<organism evidence="2 3">
    <name type="scientific">Nicotiana sylvestris</name>
    <name type="common">Wood tobacco</name>
    <name type="synonym">South American tobacco</name>
    <dbReference type="NCBI Taxonomy" id="4096"/>
    <lineage>
        <taxon>Eukaryota</taxon>
        <taxon>Viridiplantae</taxon>
        <taxon>Streptophyta</taxon>
        <taxon>Embryophyta</taxon>
        <taxon>Tracheophyta</taxon>
        <taxon>Spermatophyta</taxon>
        <taxon>Magnoliopsida</taxon>
        <taxon>eudicotyledons</taxon>
        <taxon>Gunneridae</taxon>
        <taxon>Pentapetalae</taxon>
        <taxon>asterids</taxon>
        <taxon>lamiids</taxon>
        <taxon>Solanales</taxon>
        <taxon>Solanaceae</taxon>
        <taxon>Nicotianoideae</taxon>
        <taxon>Nicotianeae</taxon>
        <taxon>Nicotiana</taxon>
    </lineage>
</organism>
<keyword evidence="2" id="KW-1185">Reference proteome</keyword>
<reference evidence="2" key="1">
    <citation type="journal article" date="2013" name="Genome Biol.">
        <title>Reference genomes and transcriptomes of Nicotiana sylvestris and Nicotiana tomentosiformis.</title>
        <authorList>
            <person name="Sierro N."/>
            <person name="Battey J.N."/>
            <person name="Ouadi S."/>
            <person name="Bovet L."/>
            <person name="Goepfert S."/>
            <person name="Bakaher N."/>
            <person name="Peitsch M.C."/>
            <person name="Ivanov N.V."/>
        </authorList>
    </citation>
    <scope>NUCLEOTIDE SEQUENCE [LARGE SCALE GENOMIC DNA]</scope>
</reference>
<evidence type="ECO:0000313" key="3">
    <source>
        <dbReference type="RefSeq" id="XP_009763438.1"/>
    </source>
</evidence>
<sequence>MAPFEALYGRRCRSLIGWFDLGEARLLGIYLVCDALEKVKLIQKRLRTAQSRQKSYADKNSRDMAFIVDERFLLRVFPMKFVVRLGKKGKLSPRYIFPFEVLERVGELAYKLALPPILSGAHPMFHVSLIRRYYKDLSHMLDFNSVQLDKDLTYVEELVVVLDR</sequence>
<dbReference type="Proteomes" id="UP000189701">
    <property type="component" value="Unplaced"/>
</dbReference>
<dbReference type="InterPro" id="IPR056924">
    <property type="entry name" value="SH3_Tf2-1"/>
</dbReference>
<proteinExistence type="predicted"/>
<gene>
    <name evidence="3" type="primary">LOC104215351</name>
</gene>
<reference evidence="3" key="2">
    <citation type="submission" date="2025-08" db="UniProtKB">
        <authorList>
            <consortium name="RefSeq"/>
        </authorList>
    </citation>
    <scope>IDENTIFICATION</scope>
    <source>
        <tissue evidence="3">Leaf</tissue>
    </source>
</reference>
<dbReference type="AlphaFoldDB" id="A0A1U7VAP2"/>
<dbReference type="OrthoDB" id="1212430at2759"/>
<protein>
    <submittedName>
        <fullName evidence="3">Uncharacterized protein LOC104215351</fullName>
    </submittedName>
</protein>